<keyword evidence="4" id="KW-0067">ATP-binding</keyword>
<dbReference type="PROSITE" id="PS50006">
    <property type="entry name" value="FHA_DOMAIN"/>
    <property type="match status" value="1"/>
</dbReference>
<dbReference type="Pfam" id="PF00069">
    <property type="entry name" value="Pkinase"/>
    <property type="match status" value="1"/>
</dbReference>
<dbReference type="Proteomes" id="UP000326354">
    <property type="component" value="Chromosome"/>
</dbReference>
<reference evidence="7 8" key="1">
    <citation type="submission" date="2019-08" db="EMBL/GenBank/DDBJ databases">
        <title>Complete genome sequence of Candidatus Uab amorphum.</title>
        <authorList>
            <person name="Shiratori T."/>
            <person name="Suzuki S."/>
            <person name="Kakizawa Y."/>
            <person name="Ishida K."/>
        </authorList>
    </citation>
    <scope>NUCLEOTIDE SEQUENCE [LARGE SCALE GENOMIC DNA]</scope>
    <source>
        <strain evidence="7 8">SRT547</strain>
    </source>
</reference>
<dbReference type="PANTHER" id="PTHR43289:SF6">
    <property type="entry name" value="SERINE_THREONINE-PROTEIN KINASE NEKL-3"/>
    <property type="match status" value="1"/>
</dbReference>
<dbReference type="Gene3D" id="1.10.510.10">
    <property type="entry name" value="Transferase(Phosphotransferase) domain 1"/>
    <property type="match status" value="1"/>
</dbReference>
<evidence type="ECO:0000259" key="6">
    <source>
        <dbReference type="PROSITE" id="PS50011"/>
    </source>
</evidence>
<proteinExistence type="predicted"/>
<dbReference type="CDD" id="cd00060">
    <property type="entry name" value="FHA"/>
    <property type="match status" value="1"/>
</dbReference>
<dbReference type="InterPro" id="IPR000719">
    <property type="entry name" value="Prot_kinase_dom"/>
</dbReference>
<dbReference type="CDD" id="cd14014">
    <property type="entry name" value="STKc_PknB_like"/>
    <property type="match status" value="1"/>
</dbReference>
<dbReference type="EMBL" id="AP019860">
    <property type="protein sequence ID" value="BBM81761.1"/>
    <property type="molecule type" value="Genomic_DNA"/>
</dbReference>
<dbReference type="SMART" id="SM00220">
    <property type="entry name" value="S_TKc"/>
    <property type="match status" value="1"/>
</dbReference>
<dbReference type="OrthoDB" id="6111975at2"/>
<evidence type="ECO:0000256" key="2">
    <source>
        <dbReference type="ARBA" id="ARBA00022741"/>
    </source>
</evidence>
<dbReference type="PANTHER" id="PTHR43289">
    <property type="entry name" value="MITOGEN-ACTIVATED PROTEIN KINASE KINASE KINASE 20-RELATED"/>
    <property type="match status" value="1"/>
</dbReference>
<evidence type="ECO:0000259" key="5">
    <source>
        <dbReference type="PROSITE" id="PS50006"/>
    </source>
</evidence>
<dbReference type="PROSITE" id="PS50011">
    <property type="entry name" value="PROTEIN_KINASE_DOM"/>
    <property type="match status" value="1"/>
</dbReference>
<dbReference type="InterPro" id="IPR008984">
    <property type="entry name" value="SMAD_FHA_dom_sf"/>
</dbReference>
<keyword evidence="3 7" id="KW-0418">Kinase</keyword>
<sequence>MKAELLMVQGENPERKIIIQPNGKVVLGRHHLCEVILNDANVSRLHTLVVFSPKGSSIVDLGSATGTYLNDRRVQKSALIFGDEIRLGKNVFKFVRRDEAESDSKEAKANTTAKQQQLKHNTLKEVFIDDSENLANEKHPCRGCSKEITREDIILGKAVYFKKRYYCEDCLPLEKSIPPIVAQYKLLMPLGGGSVSNVFKARHVFVDTVVAIKLMRTNLTGQKNIVERFFREAKFGIRFDHENIVRIYDAGKAQKYYYLVLEYFDGKTLYEVAGQKPFSISQTIQIAKQLCNAVGYAHSWGVVHRDIKPSNVLINHTGELKLTDLGAAKEWENPESSDLTQRGQFIGTLRYQPPEQIANASKVDQRADIYAIGSCLYYCLTGRPPFEGKTLAELLDKVLGGKFTPIKELCPGIPVALNKLIMQCLKKDARKRPQTMEEVNVYLKDL</sequence>
<dbReference type="SMART" id="SM00240">
    <property type="entry name" value="FHA"/>
    <property type="match status" value="1"/>
</dbReference>
<dbReference type="InterPro" id="IPR008271">
    <property type="entry name" value="Ser/Thr_kinase_AS"/>
</dbReference>
<protein>
    <submittedName>
        <fullName evidence="7">Serine/threonine-protein kinase PrkC</fullName>
    </submittedName>
</protein>
<dbReference type="InterPro" id="IPR000253">
    <property type="entry name" value="FHA_dom"/>
</dbReference>
<evidence type="ECO:0000256" key="4">
    <source>
        <dbReference type="ARBA" id="ARBA00022840"/>
    </source>
</evidence>
<dbReference type="Gene3D" id="2.60.200.20">
    <property type="match status" value="1"/>
</dbReference>
<accession>A0A5S9IHZ9</accession>
<dbReference type="GO" id="GO:0005524">
    <property type="term" value="F:ATP binding"/>
    <property type="evidence" value="ECO:0007669"/>
    <property type="project" value="UniProtKB-KW"/>
</dbReference>
<evidence type="ECO:0000313" key="7">
    <source>
        <dbReference type="EMBL" id="BBM81761.1"/>
    </source>
</evidence>
<feature type="domain" description="Protein kinase" evidence="6">
    <location>
        <begin position="184"/>
        <end position="443"/>
    </location>
</feature>
<dbReference type="KEGG" id="uam:UABAM_00100"/>
<dbReference type="SUPFAM" id="SSF56112">
    <property type="entry name" value="Protein kinase-like (PK-like)"/>
    <property type="match status" value="1"/>
</dbReference>
<evidence type="ECO:0000256" key="3">
    <source>
        <dbReference type="ARBA" id="ARBA00022777"/>
    </source>
</evidence>
<keyword evidence="1" id="KW-0808">Transferase</keyword>
<evidence type="ECO:0000313" key="8">
    <source>
        <dbReference type="Proteomes" id="UP000326354"/>
    </source>
</evidence>
<dbReference type="GO" id="GO:0004674">
    <property type="term" value="F:protein serine/threonine kinase activity"/>
    <property type="evidence" value="ECO:0007669"/>
    <property type="project" value="TreeGrafter"/>
</dbReference>
<dbReference type="AlphaFoldDB" id="A0A5S9IHZ9"/>
<dbReference type="PROSITE" id="PS00108">
    <property type="entry name" value="PROTEIN_KINASE_ST"/>
    <property type="match status" value="1"/>
</dbReference>
<dbReference type="InterPro" id="IPR011009">
    <property type="entry name" value="Kinase-like_dom_sf"/>
</dbReference>
<dbReference type="Pfam" id="PF16697">
    <property type="entry name" value="Yop-YscD_cpl"/>
    <property type="match status" value="1"/>
</dbReference>
<name>A0A5S9IHZ9_UABAM</name>
<feature type="domain" description="FHA" evidence="5">
    <location>
        <begin position="25"/>
        <end position="74"/>
    </location>
</feature>
<dbReference type="RefSeq" id="WP_151966028.1">
    <property type="nucleotide sequence ID" value="NZ_AP019860.1"/>
</dbReference>
<dbReference type="SUPFAM" id="SSF49879">
    <property type="entry name" value="SMAD/FHA domain"/>
    <property type="match status" value="1"/>
</dbReference>
<organism evidence="7 8">
    <name type="scientific">Uabimicrobium amorphum</name>
    <dbReference type="NCBI Taxonomy" id="2596890"/>
    <lineage>
        <taxon>Bacteria</taxon>
        <taxon>Pseudomonadati</taxon>
        <taxon>Planctomycetota</taxon>
        <taxon>Candidatus Uabimicrobiia</taxon>
        <taxon>Candidatus Uabimicrobiales</taxon>
        <taxon>Candidatus Uabimicrobiaceae</taxon>
        <taxon>Candidatus Uabimicrobium</taxon>
    </lineage>
</organism>
<gene>
    <name evidence="7" type="ORF">UABAM_00100</name>
</gene>
<keyword evidence="2" id="KW-0547">Nucleotide-binding</keyword>
<dbReference type="InterPro" id="IPR032030">
    <property type="entry name" value="YscD_cytoplasmic_dom"/>
</dbReference>
<dbReference type="Gene3D" id="3.30.200.20">
    <property type="entry name" value="Phosphorylase Kinase, domain 1"/>
    <property type="match status" value="1"/>
</dbReference>
<keyword evidence="8" id="KW-1185">Reference proteome</keyword>
<evidence type="ECO:0000256" key="1">
    <source>
        <dbReference type="ARBA" id="ARBA00022679"/>
    </source>
</evidence>
<dbReference type="FunFam" id="1.10.510.10:FF:000571">
    <property type="entry name" value="Maternal embryonic leucine zipper kinase"/>
    <property type="match status" value="1"/>
</dbReference>